<comment type="caution">
    <text evidence="1">The sequence shown here is derived from an EMBL/GenBank/DDBJ whole genome shotgun (WGS) entry which is preliminary data.</text>
</comment>
<dbReference type="EMBL" id="LCAE01000012">
    <property type="protein sequence ID" value="KKR86689.1"/>
    <property type="molecule type" value="Genomic_DNA"/>
</dbReference>
<organism evidence="1 2">
    <name type="scientific">Candidatus Woesebacteria bacterium GW2011_GWB1_41_10</name>
    <dbReference type="NCBI Taxonomy" id="1618577"/>
    <lineage>
        <taxon>Bacteria</taxon>
        <taxon>Candidatus Woeseibacteriota</taxon>
    </lineage>
</organism>
<protein>
    <submittedName>
        <fullName evidence="1">Uncharacterized protein</fullName>
    </submittedName>
</protein>
<gene>
    <name evidence="1" type="ORF">UU32_C0012G0007</name>
</gene>
<accession>A0A0G0UCM2</accession>
<dbReference type="Proteomes" id="UP000033858">
    <property type="component" value="Unassembled WGS sequence"/>
</dbReference>
<sequence>MYTDLKERAIDLRLKGNTYSDINKKVKRAIPKGTLSEWFKHLHFTKAQKHLLQQNVDIKLIKAQHKAHLINKRRQIKYLRGLRDKNLHLMSFLNTDVQKLLLCILYLGEGAKTKSTKHLSLGSSSSKIIQLYMSLLSKCFSIDRSKFRIRIQCRADQDIKNLERYWHRITNISRKQFYPTYVDKRTINKPTIKKDYKGVCALMYFDRSIQFELEFLAESVIKYLTMGR</sequence>
<reference evidence="1 2" key="1">
    <citation type="journal article" date="2015" name="Nature">
        <title>rRNA introns, odd ribosomes, and small enigmatic genomes across a large radiation of phyla.</title>
        <authorList>
            <person name="Brown C.T."/>
            <person name="Hug L.A."/>
            <person name="Thomas B.C."/>
            <person name="Sharon I."/>
            <person name="Castelle C.J."/>
            <person name="Singh A."/>
            <person name="Wilkins M.J."/>
            <person name="Williams K.H."/>
            <person name="Banfield J.F."/>
        </authorList>
    </citation>
    <scope>NUCLEOTIDE SEQUENCE [LARGE SCALE GENOMIC DNA]</scope>
</reference>
<dbReference type="AlphaFoldDB" id="A0A0G0UCM2"/>
<proteinExistence type="predicted"/>
<evidence type="ECO:0000313" key="1">
    <source>
        <dbReference type="EMBL" id="KKR86689.1"/>
    </source>
</evidence>
<name>A0A0G0UCM2_9BACT</name>
<evidence type="ECO:0000313" key="2">
    <source>
        <dbReference type="Proteomes" id="UP000033858"/>
    </source>
</evidence>